<feature type="transmembrane region" description="Helical" evidence="1">
    <location>
        <begin position="36"/>
        <end position="56"/>
    </location>
</feature>
<protein>
    <submittedName>
        <fullName evidence="2">Uncharacterized protein</fullName>
    </submittedName>
</protein>
<reference evidence="3" key="1">
    <citation type="journal article" date="2013" name="Science">
        <title>The Amborella genome and the evolution of flowering plants.</title>
        <authorList>
            <consortium name="Amborella Genome Project"/>
        </authorList>
    </citation>
    <scope>NUCLEOTIDE SEQUENCE [LARGE SCALE GENOMIC DNA]</scope>
</reference>
<keyword evidence="1" id="KW-1133">Transmembrane helix</keyword>
<evidence type="ECO:0000313" key="3">
    <source>
        <dbReference type="Proteomes" id="UP000017836"/>
    </source>
</evidence>
<proteinExistence type="predicted"/>
<keyword evidence="1" id="KW-0812">Transmembrane</keyword>
<name>W1PDI7_AMBTC</name>
<organism evidence="2 3">
    <name type="scientific">Amborella trichopoda</name>
    <dbReference type="NCBI Taxonomy" id="13333"/>
    <lineage>
        <taxon>Eukaryota</taxon>
        <taxon>Viridiplantae</taxon>
        <taxon>Streptophyta</taxon>
        <taxon>Embryophyta</taxon>
        <taxon>Tracheophyta</taxon>
        <taxon>Spermatophyta</taxon>
        <taxon>Magnoliopsida</taxon>
        <taxon>Amborellales</taxon>
        <taxon>Amborellaceae</taxon>
        <taxon>Amborella</taxon>
    </lineage>
</organism>
<dbReference type="AlphaFoldDB" id="W1PDI7"/>
<dbReference type="Gramene" id="ERN05666">
    <property type="protein sequence ID" value="ERN05666"/>
    <property type="gene ID" value="AMTR_s00006p00171380"/>
</dbReference>
<evidence type="ECO:0000256" key="1">
    <source>
        <dbReference type="SAM" id="Phobius"/>
    </source>
</evidence>
<accession>W1PDI7</accession>
<keyword evidence="3" id="KW-1185">Reference proteome</keyword>
<evidence type="ECO:0000313" key="2">
    <source>
        <dbReference type="EMBL" id="ERN05666.1"/>
    </source>
</evidence>
<keyword evidence="1" id="KW-0472">Membrane</keyword>
<dbReference type="Proteomes" id="UP000017836">
    <property type="component" value="Unassembled WGS sequence"/>
</dbReference>
<gene>
    <name evidence="2" type="ORF">AMTR_s00006p00171380</name>
</gene>
<dbReference type="HOGENOM" id="CLU_167099_0_0_1"/>
<sequence>MPQEQDISARSPVEERRAQLRTLEAGFAHVKGGSWWPWWELVALVVLLNALVLWYWGRYAELIEWRQEYQTNLATLRDLESCLVEVRRLIVHGGSAVANAED</sequence>
<dbReference type="EMBL" id="KI393980">
    <property type="protein sequence ID" value="ERN05666.1"/>
    <property type="molecule type" value="Genomic_DNA"/>
</dbReference>